<accession>A0A1Y2A2P1</accession>
<organism evidence="1 2">
    <name type="scientific">Clohesyomyces aquaticus</name>
    <dbReference type="NCBI Taxonomy" id="1231657"/>
    <lineage>
        <taxon>Eukaryota</taxon>
        <taxon>Fungi</taxon>
        <taxon>Dikarya</taxon>
        <taxon>Ascomycota</taxon>
        <taxon>Pezizomycotina</taxon>
        <taxon>Dothideomycetes</taxon>
        <taxon>Pleosporomycetidae</taxon>
        <taxon>Pleosporales</taxon>
        <taxon>Lindgomycetaceae</taxon>
        <taxon>Clohesyomyces</taxon>
    </lineage>
</organism>
<evidence type="ECO:0000313" key="2">
    <source>
        <dbReference type="Proteomes" id="UP000193144"/>
    </source>
</evidence>
<dbReference type="AlphaFoldDB" id="A0A1Y2A2P1"/>
<protein>
    <recommendedName>
        <fullName evidence="3">F-box domain-containing protein</fullName>
    </recommendedName>
</protein>
<reference evidence="1 2" key="1">
    <citation type="submission" date="2016-07" db="EMBL/GenBank/DDBJ databases">
        <title>Pervasive Adenine N6-methylation of Active Genes in Fungi.</title>
        <authorList>
            <consortium name="DOE Joint Genome Institute"/>
            <person name="Mondo S.J."/>
            <person name="Dannebaum R.O."/>
            <person name="Kuo R.C."/>
            <person name="Labutti K."/>
            <person name="Haridas S."/>
            <person name="Kuo A."/>
            <person name="Salamov A."/>
            <person name="Ahrendt S.R."/>
            <person name="Lipzen A."/>
            <person name="Sullivan W."/>
            <person name="Andreopoulos W.B."/>
            <person name="Clum A."/>
            <person name="Lindquist E."/>
            <person name="Daum C."/>
            <person name="Ramamoorthy G.K."/>
            <person name="Gryganskyi A."/>
            <person name="Culley D."/>
            <person name="Magnuson J.K."/>
            <person name="James T.Y."/>
            <person name="O'Malley M.A."/>
            <person name="Stajich J.E."/>
            <person name="Spatafora J.W."/>
            <person name="Visel A."/>
            <person name="Grigoriev I.V."/>
        </authorList>
    </citation>
    <scope>NUCLEOTIDE SEQUENCE [LARGE SCALE GENOMIC DNA]</scope>
    <source>
        <strain evidence="1 2">CBS 115471</strain>
    </source>
</reference>
<dbReference type="EMBL" id="MCFA01000016">
    <property type="protein sequence ID" value="ORY16738.1"/>
    <property type="molecule type" value="Genomic_DNA"/>
</dbReference>
<comment type="caution">
    <text evidence="1">The sequence shown here is derived from an EMBL/GenBank/DDBJ whole genome shotgun (WGS) entry which is preliminary data.</text>
</comment>
<dbReference type="Proteomes" id="UP000193144">
    <property type="component" value="Unassembled WGS sequence"/>
</dbReference>
<proteinExistence type="predicted"/>
<sequence length="381" mass="42694">MGLFKPSKNAVEADRELEIRQKTHDSAVSLSTAQNQNTIHKLPVEVIQQIASYLEPSNAAAFCLSTRFICYAVGTQQLHNFLSGPTSKIDRRKNIEVLERAFSSHWYCAWCDRFHRHDPAHGPRNLPSQSIRDCDECSSYLHAGTDYILTYKHARLALNRNLWGPDYGIPLEDFTFEKESTTKAFGSKVNVPTQFSVSAKIVSSRLLLHSAFTIVIPPSALQGKNFYAKLQKALPQIVYGHRNDRAGHSGLFASINHAIGNNSKYTVQLCSTCATDYLVRVHSPNTDTFQTVPEAILLSIQAWRDLGDCRSPFDACWRAHGELGEAKPGFGGDTVRLTDFEAGEIRSSWDLEVPLKIAATGRENHLGRPFWWDLSSNAQMR</sequence>
<name>A0A1Y2A2P1_9PLEO</name>
<evidence type="ECO:0000313" key="1">
    <source>
        <dbReference type="EMBL" id="ORY16738.1"/>
    </source>
</evidence>
<dbReference type="OrthoDB" id="3766406at2759"/>
<gene>
    <name evidence="1" type="ORF">BCR34DRAFT_506712</name>
</gene>
<dbReference type="STRING" id="1231657.A0A1Y2A2P1"/>
<keyword evidence="2" id="KW-1185">Reference proteome</keyword>
<evidence type="ECO:0008006" key="3">
    <source>
        <dbReference type="Google" id="ProtNLM"/>
    </source>
</evidence>